<dbReference type="InterPro" id="IPR012341">
    <property type="entry name" value="6hp_glycosidase-like_sf"/>
</dbReference>
<dbReference type="GO" id="GO:0016787">
    <property type="term" value="F:hydrolase activity"/>
    <property type="evidence" value="ECO:0007669"/>
    <property type="project" value="UniProtKB-KW"/>
</dbReference>
<dbReference type="EMBL" id="CP050502">
    <property type="protein sequence ID" value="QOP57207.1"/>
    <property type="molecule type" value="Genomic_DNA"/>
</dbReference>
<keyword evidence="1" id="KW-0378">Hydrolase</keyword>
<dbReference type="Proteomes" id="UP000593972">
    <property type="component" value="Plasmid pLPCN-2"/>
</dbReference>
<dbReference type="Gene3D" id="1.50.10.10">
    <property type="match status" value="1"/>
</dbReference>
<organism evidence="1 2">
    <name type="scientific">Lacticaseibacillus paracasei</name>
    <name type="common">Lactobacillus paracasei</name>
    <dbReference type="NCBI Taxonomy" id="1597"/>
    <lineage>
        <taxon>Bacteria</taxon>
        <taxon>Bacillati</taxon>
        <taxon>Bacillota</taxon>
        <taxon>Bacilli</taxon>
        <taxon>Lactobacillales</taxon>
        <taxon>Lactobacillaceae</taxon>
        <taxon>Lacticaseibacillus</taxon>
    </lineage>
</organism>
<geneLocation type="plasmid" evidence="1 2">
    <name>pLPCN-2</name>
</geneLocation>
<sequence>MRELRDLLEEPIAPFNHVYGRNGRIFTRNSMSFYHNAADDQALTFDVGNQKALANISVTGGIDHLTFYRENHFTEEKPGVWVNKTLAQSSHLKLMLKVNGQLRRLNDKNHDFEIDTLKDCVPRIQHHFDDVDIVEVPFCPIVGDHRLSMLVVGLWIRNLTNHDLHVEFLGPKLFQDKYSDQQNVLINRIGTSEKVLTPNGVNDFGIALIDPDCFRLQEGIKQLKLTETLKSTIDYFQNIFGGLQLSTPELTVLVKRAMYQSLLSLAMDRQGNIVGSNWGSFPATSRIWNRDMFYSALPTTMLDSFLCRRVIKWFTEFGVKPPGTKFEGGVTHSASNALAAGMLAGMYYQWTGDTKFFKNHTGVLSKALCVIDKLEMCRPIRRLALCQSKWVSDAYALGDFHTGSNICLWAATSGLAQVCSAVGRKDDSKRLKALSQEIHQDIDSYLVIPGPFGQQWPEGRNMNGNYRHVSMKSYQMPILDQGLVFLDYMLNDDTLDLLMHDGEESDTTMAPVYGFVSNSNRVFQHTMHFTASSANPTYVPEIHGISWGSESGATFPGFISILMAQSQNAEDFENAIMELIKLADLDGSWWWWPYPTHPEYGKVVRNFGCGKCGWGSGMFSCIIITQYLGLTMSNGQLGVNPMPGLKNYSWENAHIGNCYFNLRVEKKSISIQNLGSKELKVCMDGQFYTVSTNQSVTTKRGS</sequence>
<dbReference type="SUPFAM" id="SSF48208">
    <property type="entry name" value="Six-hairpin glycosidases"/>
    <property type="match status" value="1"/>
</dbReference>
<dbReference type="AlphaFoldDB" id="A0ABD7BWY0"/>
<gene>
    <name evidence="1" type="ORF">HCJ88_15630</name>
</gene>
<evidence type="ECO:0000313" key="1">
    <source>
        <dbReference type="EMBL" id="QOP57207.1"/>
    </source>
</evidence>
<name>A0ABD7BWY0_LACPA</name>
<keyword evidence="1" id="KW-0614">Plasmid</keyword>
<proteinExistence type="predicted"/>
<reference evidence="1 2" key="1">
    <citation type="submission" date="2020-03" db="EMBL/GenBank/DDBJ databases">
        <title>Complete genome sequence of Lactobacillus paracasei strain NFFJ04, isolated from animal feed.</title>
        <authorList>
            <person name="Jung J.Y."/>
        </authorList>
    </citation>
    <scope>NUCLEOTIDE SEQUENCE [LARGE SCALE GENOMIC DNA]</scope>
    <source>
        <strain evidence="1 2">NFFJ04</strain>
        <plasmid evidence="1 2">pLPCN-2</plasmid>
    </source>
</reference>
<accession>A0ABD7BWY0</accession>
<dbReference type="InterPro" id="IPR008928">
    <property type="entry name" value="6-hairpin_glycosidase_sf"/>
</dbReference>
<evidence type="ECO:0000313" key="2">
    <source>
        <dbReference type="Proteomes" id="UP000593972"/>
    </source>
</evidence>
<protein>
    <submittedName>
        <fullName evidence="1">Glycoside hydrolase</fullName>
    </submittedName>
</protein>
<dbReference type="RefSeq" id="WP_193137588.1">
    <property type="nucleotide sequence ID" value="NZ_CP050502.1"/>
</dbReference>